<dbReference type="AlphaFoldDB" id="A0A248TH92"/>
<protein>
    <recommendedName>
        <fullName evidence="1">Antitoxin SocA-like Panacea domain-containing protein</fullName>
    </recommendedName>
</protein>
<dbReference type="EMBL" id="CP022983">
    <property type="protein sequence ID" value="ASV67563.1"/>
    <property type="molecule type" value="Genomic_DNA"/>
</dbReference>
<accession>A0A248TH92</accession>
<dbReference type="Pfam" id="PF13274">
    <property type="entry name" value="SocA_Panacea"/>
    <property type="match status" value="1"/>
</dbReference>
<reference evidence="2 3" key="1">
    <citation type="submission" date="2017-08" db="EMBL/GenBank/DDBJ databases">
        <title>Complete Genome Sequence of Bacillus kochii Oregon-R-modENCODE STRAIN BDGP4, isolated from Drosophila melanogaster gut.</title>
        <authorList>
            <person name="Wan K.H."/>
            <person name="Yu C."/>
            <person name="Park S."/>
            <person name="Hammonds A.S."/>
            <person name="Booth B.W."/>
            <person name="Celniker S.E."/>
        </authorList>
    </citation>
    <scope>NUCLEOTIDE SEQUENCE [LARGE SCALE GENOMIC DNA]</scope>
    <source>
        <strain evidence="2 3">BDGP4</strain>
    </source>
</reference>
<feature type="domain" description="Antitoxin SocA-like Panacea" evidence="1">
    <location>
        <begin position="113"/>
        <end position="223"/>
    </location>
</feature>
<dbReference type="OrthoDB" id="9799173at2"/>
<sequence>MIEHFIILYSDYKSGKRIALHKSDEKIDGITECVKTLETLKGEFEHLTFGFHHLQTSEHSWDSIVNYDKFFSDVTPITNFKDFKEMISDDLMISAFDIANLLTSRMQLTHLKLQKLIYLFYCKFVKKYDYRPFDEEFYAWQYGPVIKEIYEKYKIYGRDEIEQEDNDYLILKDKPFKLSVFSKFTKTPIDYKIVETLEETIKEYGENSAFSLVDLTHVENGPWDIIYKNGLGRDEVIPHNLIHQSCSD</sequence>
<evidence type="ECO:0000313" key="3">
    <source>
        <dbReference type="Proteomes" id="UP000215137"/>
    </source>
</evidence>
<dbReference type="InterPro" id="IPR025272">
    <property type="entry name" value="SocA_Panacea"/>
</dbReference>
<evidence type="ECO:0000259" key="1">
    <source>
        <dbReference type="Pfam" id="PF13274"/>
    </source>
</evidence>
<gene>
    <name evidence="2" type="ORF">CKF48_09665</name>
</gene>
<dbReference type="KEGG" id="bko:CKF48_09665"/>
<dbReference type="RefSeq" id="WP_095371137.1">
    <property type="nucleotide sequence ID" value="NZ_CP022983.1"/>
</dbReference>
<name>A0A248TH92_9BACI</name>
<dbReference type="Proteomes" id="UP000215137">
    <property type="component" value="Chromosome"/>
</dbReference>
<proteinExistence type="predicted"/>
<keyword evidence="3" id="KW-1185">Reference proteome</keyword>
<organism evidence="2 3">
    <name type="scientific">Cytobacillus kochii</name>
    <dbReference type="NCBI Taxonomy" id="859143"/>
    <lineage>
        <taxon>Bacteria</taxon>
        <taxon>Bacillati</taxon>
        <taxon>Bacillota</taxon>
        <taxon>Bacilli</taxon>
        <taxon>Bacillales</taxon>
        <taxon>Bacillaceae</taxon>
        <taxon>Cytobacillus</taxon>
    </lineage>
</organism>
<evidence type="ECO:0000313" key="2">
    <source>
        <dbReference type="EMBL" id="ASV67563.1"/>
    </source>
</evidence>